<gene>
    <name evidence="2" type="ORF">MNBD_GAMMA22-3053</name>
</gene>
<dbReference type="InterPro" id="IPR033455">
    <property type="entry name" value="AbiEi_3_N"/>
</dbReference>
<evidence type="ECO:0000313" key="2">
    <source>
        <dbReference type="EMBL" id="VAW97032.1"/>
    </source>
</evidence>
<accession>A0A3B1AB03</accession>
<sequence length="257" mass="29075">MGLQKDKKLNKLMTLLPEGVAAPSSWFEYKGYSRQLVRKYVQGKWLVALGRGVYAHPTADVNWQGLVLGIQQLAELPFHVGGISALNLEGYAHYLPLGGEKKYHLWGQAKVPAWVKAVTLKEELQFHTSKIFDSSDNEVATAPSGVRDWVLQVSTPERAIMEVLYDVRGDAHSFTHAMELFEGLTTLRPSKVNHLLQHCKSVKVKRLFLFMMEQFSYSWIKRVEIDRIDLGSGKRVVVKGGKLNKKYMITVPETYAA</sequence>
<dbReference type="Pfam" id="PF11459">
    <property type="entry name" value="AbiEi_3"/>
    <property type="match status" value="1"/>
</dbReference>
<name>A0A3B1AB03_9ZZZZ</name>
<organism evidence="2">
    <name type="scientific">hydrothermal vent metagenome</name>
    <dbReference type="NCBI Taxonomy" id="652676"/>
    <lineage>
        <taxon>unclassified sequences</taxon>
        <taxon>metagenomes</taxon>
        <taxon>ecological metagenomes</taxon>
    </lineage>
</organism>
<dbReference type="AlphaFoldDB" id="A0A3B1AB03"/>
<reference evidence="2" key="1">
    <citation type="submission" date="2018-06" db="EMBL/GenBank/DDBJ databases">
        <authorList>
            <person name="Zhirakovskaya E."/>
        </authorList>
    </citation>
    <scope>NUCLEOTIDE SEQUENCE</scope>
</reference>
<dbReference type="EMBL" id="UOFS01000031">
    <property type="protein sequence ID" value="VAW97032.1"/>
    <property type="molecule type" value="Genomic_DNA"/>
</dbReference>
<protein>
    <submittedName>
        <fullName evidence="2">Ynd</fullName>
    </submittedName>
</protein>
<evidence type="ECO:0000259" key="1">
    <source>
        <dbReference type="Pfam" id="PF17194"/>
    </source>
</evidence>
<feature type="domain" description="Transcriptional regulator AbiEi antitoxin N-terminal" evidence="1">
    <location>
        <begin position="6"/>
        <end position="97"/>
    </location>
</feature>
<proteinExistence type="predicted"/>
<dbReference type="InterPro" id="IPR021561">
    <property type="entry name" value="AbiEi_3"/>
</dbReference>
<dbReference type="Pfam" id="PF17194">
    <property type="entry name" value="AbiEi_3_N"/>
    <property type="match status" value="1"/>
</dbReference>